<dbReference type="PATRIC" id="fig|1675527.3.peg.3619"/>
<dbReference type="SUPFAM" id="SSF51905">
    <property type="entry name" value="FAD/NAD(P)-binding domain"/>
    <property type="match status" value="1"/>
</dbReference>
<organism evidence="8 9">
    <name type="scientific">Candidatus Rhodobacter oscarellae</name>
    <dbReference type="NCBI Taxonomy" id="1675527"/>
    <lineage>
        <taxon>Bacteria</taxon>
        <taxon>Pseudomonadati</taxon>
        <taxon>Pseudomonadota</taxon>
        <taxon>Alphaproteobacteria</taxon>
        <taxon>Rhodobacterales</taxon>
        <taxon>Rhodobacter group</taxon>
        <taxon>Rhodobacter</taxon>
    </lineage>
</organism>
<evidence type="ECO:0000313" key="8">
    <source>
        <dbReference type="EMBL" id="KMW58485.1"/>
    </source>
</evidence>
<dbReference type="PROSITE" id="PS00623">
    <property type="entry name" value="GMC_OXRED_1"/>
    <property type="match status" value="1"/>
</dbReference>
<dbReference type="GO" id="GO:0008812">
    <property type="term" value="F:choline dehydrogenase activity"/>
    <property type="evidence" value="ECO:0007669"/>
    <property type="project" value="UniProtKB-EC"/>
</dbReference>
<dbReference type="RefSeq" id="WP_049644090.1">
    <property type="nucleotide sequence ID" value="NZ_LFTY01000002.1"/>
</dbReference>
<comment type="similarity">
    <text evidence="2 6">Belongs to the GMC oxidoreductase family.</text>
</comment>
<dbReference type="STRING" id="1675527.AIOL_003460"/>
<evidence type="ECO:0000256" key="3">
    <source>
        <dbReference type="ARBA" id="ARBA00022630"/>
    </source>
</evidence>
<dbReference type="Gene3D" id="3.30.560.10">
    <property type="entry name" value="Glucose Oxidase, domain 3"/>
    <property type="match status" value="1"/>
</dbReference>
<evidence type="ECO:0000256" key="2">
    <source>
        <dbReference type="ARBA" id="ARBA00010790"/>
    </source>
</evidence>
<evidence type="ECO:0000256" key="1">
    <source>
        <dbReference type="ARBA" id="ARBA00001974"/>
    </source>
</evidence>
<dbReference type="SUPFAM" id="SSF54373">
    <property type="entry name" value="FAD-linked reductases, C-terminal domain"/>
    <property type="match status" value="1"/>
</dbReference>
<proteinExistence type="inferred from homology"/>
<keyword evidence="8" id="KW-0560">Oxidoreductase</keyword>
<dbReference type="EC" id="1.1.99.1" evidence="8"/>
<evidence type="ECO:0000259" key="7">
    <source>
        <dbReference type="PROSITE" id="PS00623"/>
    </source>
</evidence>
<feature type="domain" description="Glucose-methanol-choline oxidoreductase N-terminal" evidence="7">
    <location>
        <begin position="81"/>
        <end position="104"/>
    </location>
</feature>
<keyword evidence="9" id="KW-1185">Reference proteome</keyword>
<dbReference type="PANTHER" id="PTHR11552">
    <property type="entry name" value="GLUCOSE-METHANOL-CHOLINE GMC OXIDOREDUCTASE"/>
    <property type="match status" value="1"/>
</dbReference>
<evidence type="ECO:0000256" key="6">
    <source>
        <dbReference type="RuleBase" id="RU003968"/>
    </source>
</evidence>
<evidence type="ECO:0000256" key="4">
    <source>
        <dbReference type="ARBA" id="ARBA00022827"/>
    </source>
</evidence>
<comment type="caution">
    <text evidence="8">The sequence shown here is derived from an EMBL/GenBank/DDBJ whole genome shotgun (WGS) entry which is preliminary data.</text>
</comment>
<feature type="binding site" evidence="5">
    <location>
        <begin position="91"/>
        <end position="94"/>
    </location>
    <ligand>
        <name>FAD</name>
        <dbReference type="ChEBI" id="CHEBI:57692"/>
    </ligand>
</feature>
<dbReference type="Proteomes" id="UP000037178">
    <property type="component" value="Unassembled WGS sequence"/>
</dbReference>
<keyword evidence="3 6" id="KW-0285">Flavoprotein</keyword>
<dbReference type="PANTHER" id="PTHR11552:SF147">
    <property type="entry name" value="CHOLINE DEHYDROGENASE, MITOCHONDRIAL"/>
    <property type="match status" value="1"/>
</dbReference>
<dbReference type="Pfam" id="PF00732">
    <property type="entry name" value="GMC_oxred_N"/>
    <property type="match status" value="1"/>
</dbReference>
<name>A0A0J9E6T5_9RHOB</name>
<dbReference type="Gene3D" id="3.50.50.60">
    <property type="entry name" value="FAD/NAD(P)-binding domain"/>
    <property type="match status" value="1"/>
</dbReference>
<sequence>MEEFDYVIVGAGSAGCVLAARLVERTRHSVCLIEAGPADWHPMIHLPVGWMKLMRNARFNWMYEAEPSDWTGGRRIPVPRGKTLGGSSAINGNVFNRGAPSDFDHWAQLGNPGWDYASVLPSFRDLETWLGPDQDGARGRGGPLAVTPTDWTHPICEAFLDGAETLGIPRNPDYNAGAQFGAAYSQRTIAAGRRQSAARAFLQPNLKNPNLRVLTKSHATEISFEGKTATGVLVRRGGRSFEVKARREVILAGGVINSPQLLQLSGIGDPAHLGRIGVALRHALPGVGQNLRDHYTPRFTARVKGTQTFNERTRGMAFAGEVAKWLAGRPSVLSLPSTVCYAFAKSNPVLDESDLQITFMPASYKEGNQSQLDDLPGMTLAAWQQRPESTGTVLARSSDPFEKPQIQPNYLSAPEDRRVLLAGLRLARQLMRTPPMQPFFAGEIYPGDAMQSDEELLQTAVERGTTTFHMIGTCRMGPRAQEGSVVDHQLRVHGLRNLRVVDASIMPTMPAANTNAAALLIGEMGASFLT</sequence>
<dbReference type="Pfam" id="PF05199">
    <property type="entry name" value="GMC_oxred_C"/>
    <property type="match status" value="1"/>
</dbReference>
<dbReference type="InterPro" id="IPR000172">
    <property type="entry name" value="GMC_OxRdtase_N"/>
</dbReference>
<accession>A0A0J9E6T5</accession>
<comment type="cofactor">
    <cofactor evidence="1 5">
        <name>FAD</name>
        <dbReference type="ChEBI" id="CHEBI:57692"/>
    </cofactor>
</comment>
<dbReference type="EMBL" id="LFTY01000002">
    <property type="protein sequence ID" value="KMW58485.1"/>
    <property type="molecule type" value="Genomic_DNA"/>
</dbReference>
<dbReference type="OrthoDB" id="9785276at2"/>
<evidence type="ECO:0000256" key="5">
    <source>
        <dbReference type="PIRSR" id="PIRSR000137-2"/>
    </source>
</evidence>
<dbReference type="PIRSF" id="PIRSF000137">
    <property type="entry name" value="Alcohol_oxidase"/>
    <property type="match status" value="1"/>
</dbReference>
<dbReference type="InterPro" id="IPR012132">
    <property type="entry name" value="GMC_OxRdtase"/>
</dbReference>
<reference evidence="8 9" key="1">
    <citation type="submission" date="2015-06" db="EMBL/GenBank/DDBJ databases">
        <title>Draft genome sequence of an Alphaproteobacteria species associated to the Mediterranean sponge Oscarella lobularis.</title>
        <authorList>
            <person name="Jourda C."/>
            <person name="Santini S."/>
            <person name="Claverie J.-M."/>
        </authorList>
    </citation>
    <scope>NUCLEOTIDE SEQUENCE [LARGE SCALE GENOMIC DNA]</scope>
    <source>
        <strain evidence="8">IGS</strain>
    </source>
</reference>
<gene>
    <name evidence="8" type="ORF">AIOL_003460</name>
</gene>
<dbReference type="AlphaFoldDB" id="A0A0J9E6T5"/>
<evidence type="ECO:0000313" key="9">
    <source>
        <dbReference type="Proteomes" id="UP000037178"/>
    </source>
</evidence>
<dbReference type="InterPro" id="IPR036188">
    <property type="entry name" value="FAD/NAD-bd_sf"/>
</dbReference>
<dbReference type="GO" id="GO:0050660">
    <property type="term" value="F:flavin adenine dinucleotide binding"/>
    <property type="evidence" value="ECO:0007669"/>
    <property type="project" value="InterPro"/>
</dbReference>
<protein>
    <submittedName>
        <fullName evidence="8">Choline dehydrogenase</fullName>
        <ecNumber evidence="8">1.1.99.1</ecNumber>
    </submittedName>
</protein>
<keyword evidence="4 5" id="KW-0274">FAD</keyword>
<dbReference type="InterPro" id="IPR007867">
    <property type="entry name" value="GMC_OxRtase_C"/>
</dbReference>